<organism evidence="2 3">
    <name type="scientific">Batillaria attramentaria</name>
    <dbReference type="NCBI Taxonomy" id="370345"/>
    <lineage>
        <taxon>Eukaryota</taxon>
        <taxon>Metazoa</taxon>
        <taxon>Spiralia</taxon>
        <taxon>Lophotrochozoa</taxon>
        <taxon>Mollusca</taxon>
        <taxon>Gastropoda</taxon>
        <taxon>Caenogastropoda</taxon>
        <taxon>Sorbeoconcha</taxon>
        <taxon>Cerithioidea</taxon>
        <taxon>Batillariidae</taxon>
        <taxon>Batillaria</taxon>
    </lineage>
</organism>
<name>A0ABD0JGM6_9CAEN</name>
<evidence type="ECO:0000313" key="3">
    <source>
        <dbReference type="Proteomes" id="UP001519460"/>
    </source>
</evidence>
<feature type="region of interest" description="Disordered" evidence="1">
    <location>
        <begin position="89"/>
        <end position="115"/>
    </location>
</feature>
<comment type="caution">
    <text evidence="2">The sequence shown here is derived from an EMBL/GenBank/DDBJ whole genome shotgun (WGS) entry which is preliminary data.</text>
</comment>
<dbReference type="Proteomes" id="UP001519460">
    <property type="component" value="Unassembled WGS sequence"/>
</dbReference>
<gene>
    <name evidence="2" type="ORF">BaRGS_00034705</name>
</gene>
<evidence type="ECO:0000313" key="2">
    <source>
        <dbReference type="EMBL" id="KAK7474042.1"/>
    </source>
</evidence>
<reference evidence="2 3" key="1">
    <citation type="journal article" date="2023" name="Sci. Data">
        <title>Genome assembly of the Korean intertidal mud-creeper Batillaria attramentaria.</title>
        <authorList>
            <person name="Patra A.K."/>
            <person name="Ho P.T."/>
            <person name="Jun S."/>
            <person name="Lee S.J."/>
            <person name="Kim Y."/>
            <person name="Won Y.J."/>
        </authorList>
    </citation>
    <scope>NUCLEOTIDE SEQUENCE [LARGE SCALE GENOMIC DNA]</scope>
    <source>
        <strain evidence="2">Wonlab-2016</strain>
    </source>
</reference>
<sequence>LCTSGRNFKSVLFLNGLTVPQTSRPILVITALSPDGFQKETGSGVSASRHLGALLKPVFGLDNKAAPIRKRGRECGLSAATARIPHTLCTNSRRPGKMRGMRSSPAKLVSEHPVV</sequence>
<dbReference type="AlphaFoldDB" id="A0ABD0JGM6"/>
<proteinExistence type="predicted"/>
<feature type="non-terminal residue" evidence="2">
    <location>
        <position position="115"/>
    </location>
</feature>
<accession>A0ABD0JGM6</accession>
<dbReference type="EMBL" id="JACVVK020000449">
    <property type="protein sequence ID" value="KAK7474042.1"/>
    <property type="molecule type" value="Genomic_DNA"/>
</dbReference>
<protein>
    <submittedName>
        <fullName evidence="2">Uncharacterized protein</fullName>
    </submittedName>
</protein>
<feature type="non-terminal residue" evidence="2">
    <location>
        <position position="1"/>
    </location>
</feature>
<keyword evidence="3" id="KW-1185">Reference proteome</keyword>
<evidence type="ECO:0000256" key="1">
    <source>
        <dbReference type="SAM" id="MobiDB-lite"/>
    </source>
</evidence>